<evidence type="ECO:0000313" key="1">
    <source>
        <dbReference type="Proteomes" id="UP000790787"/>
    </source>
</evidence>
<name>A0AC58S4M6_TOBAC</name>
<accession>A0AC58S4M6</accession>
<proteinExistence type="predicted"/>
<evidence type="ECO:0000313" key="2">
    <source>
        <dbReference type="RefSeq" id="XP_075079946.1"/>
    </source>
</evidence>
<protein>
    <submittedName>
        <fullName evidence="2">Uncharacterized protein LOC142165251</fullName>
    </submittedName>
</protein>
<sequence length="483" mass="54893">MDTLNKYEKISGQNINKGKSCYMLKVGASLSAITRANLITGMHFKEFPIEYLGCPLFVGRLKISYYSDLINKVTSRAKGWQTKLLSTGGKEGGANFRNLQDINDAFTAKMWWNLRSGDSLWREFMLAKYCKRAHVVISQERPGQSNSWKALCGIKKKVEQSIVRLPREGKISFWYDNWTKEGPLYKLMPEGLKPKNVLLKDISEVGNWLYDRVEEEIPSAVKNVVEQYLVLTPGVPDKAIWTANLTGSFAQTLWRRFAGLFGIAVEGLQLSQIMTTWWNHRSLNVIASFMVKILPTLIIWELWRSRCASRYGNEIPSTSISESKITYTLTELTNQRFGKIKLKSSWDQLQTIIDQPIDYMAYKLVKWKKPPALGSKLNTDGCYVEGNCGIRGVISDSEGKFTLAYSLYIGPGTSNYAESMAMLFGLQQCVQRGLYNIIAEADLKLVTSCVTENTTIPWRIIELIGEIKKIVTDRDVTVKHCFR</sequence>
<keyword evidence="1" id="KW-1185">Reference proteome</keyword>
<gene>
    <name evidence="2" type="primary">LOC142165251</name>
</gene>
<organism evidence="1 2">
    <name type="scientific">Nicotiana tabacum</name>
    <name type="common">Common tobacco</name>
    <dbReference type="NCBI Taxonomy" id="4097"/>
    <lineage>
        <taxon>Eukaryota</taxon>
        <taxon>Viridiplantae</taxon>
        <taxon>Streptophyta</taxon>
        <taxon>Embryophyta</taxon>
        <taxon>Tracheophyta</taxon>
        <taxon>Spermatophyta</taxon>
        <taxon>Magnoliopsida</taxon>
        <taxon>eudicotyledons</taxon>
        <taxon>Gunneridae</taxon>
        <taxon>Pentapetalae</taxon>
        <taxon>asterids</taxon>
        <taxon>lamiids</taxon>
        <taxon>Solanales</taxon>
        <taxon>Solanaceae</taxon>
        <taxon>Nicotianoideae</taxon>
        <taxon>Nicotianeae</taxon>
        <taxon>Nicotiana</taxon>
    </lineage>
</organism>
<dbReference type="RefSeq" id="XP_075079946.1">
    <property type="nucleotide sequence ID" value="XM_075223845.1"/>
</dbReference>
<dbReference type="Proteomes" id="UP000790787">
    <property type="component" value="Chromosome 10"/>
</dbReference>
<reference evidence="2" key="2">
    <citation type="submission" date="2025-08" db="UniProtKB">
        <authorList>
            <consortium name="RefSeq"/>
        </authorList>
    </citation>
    <scope>IDENTIFICATION</scope>
    <source>
        <tissue evidence="2">Leaf</tissue>
    </source>
</reference>
<reference evidence="1" key="1">
    <citation type="journal article" date="2014" name="Nat. Commun.">
        <title>The tobacco genome sequence and its comparison with those of tomato and potato.</title>
        <authorList>
            <person name="Sierro N."/>
            <person name="Battey J.N."/>
            <person name="Ouadi S."/>
            <person name="Bakaher N."/>
            <person name="Bovet L."/>
            <person name="Willig A."/>
            <person name="Goepfert S."/>
            <person name="Peitsch M.C."/>
            <person name="Ivanov N.V."/>
        </authorList>
    </citation>
    <scope>NUCLEOTIDE SEQUENCE [LARGE SCALE GENOMIC DNA]</scope>
</reference>